<protein>
    <submittedName>
        <fullName evidence="2">DUF4287 domain-containing protein</fullName>
    </submittedName>
</protein>
<reference evidence="3" key="1">
    <citation type="journal article" date="2019" name="Int. J. Syst. Evol. Microbiol.">
        <title>The Global Catalogue of Microorganisms (GCM) 10K type strain sequencing project: providing services to taxonomists for standard genome sequencing and annotation.</title>
        <authorList>
            <consortium name="The Broad Institute Genomics Platform"/>
            <consortium name="The Broad Institute Genome Sequencing Center for Infectious Disease"/>
            <person name="Wu L."/>
            <person name="Ma J."/>
        </authorList>
    </citation>
    <scope>NUCLEOTIDE SEQUENCE [LARGE SCALE GENOMIC DNA]</scope>
    <source>
        <strain evidence="3">JCM 18063</strain>
    </source>
</reference>
<feature type="region of interest" description="Disordered" evidence="1">
    <location>
        <begin position="69"/>
        <end position="98"/>
    </location>
</feature>
<name>A0ABP8YAD9_9MICO</name>
<dbReference type="Pfam" id="PF14117">
    <property type="entry name" value="DUF4287"/>
    <property type="match status" value="1"/>
</dbReference>
<evidence type="ECO:0000256" key="1">
    <source>
        <dbReference type="SAM" id="MobiDB-lite"/>
    </source>
</evidence>
<evidence type="ECO:0000313" key="2">
    <source>
        <dbReference type="EMBL" id="GAA4723527.1"/>
    </source>
</evidence>
<organism evidence="2 3">
    <name type="scientific">Isoptericola chiayiensis</name>
    <dbReference type="NCBI Taxonomy" id="579446"/>
    <lineage>
        <taxon>Bacteria</taxon>
        <taxon>Bacillati</taxon>
        <taxon>Actinomycetota</taxon>
        <taxon>Actinomycetes</taxon>
        <taxon>Micrococcales</taxon>
        <taxon>Promicromonosporaceae</taxon>
        <taxon>Isoptericola</taxon>
    </lineage>
</organism>
<dbReference type="RefSeq" id="WP_172151015.1">
    <property type="nucleotide sequence ID" value="NZ_BAABID010000006.1"/>
</dbReference>
<sequence>MSFQAYLDAVEKKTGRTPRALLEEATAHGFGPGTRAAPILEWLQADYGLGRGHGMAMVHVITKGPQIDAKHVGSTGTHRDASDTLWLDGAATRPAPAG</sequence>
<gene>
    <name evidence="2" type="ORF">GCM10023216_11440</name>
</gene>
<keyword evidence="3" id="KW-1185">Reference proteome</keyword>
<comment type="caution">
    <text evidence="2">The sequence shown here is derived from an EMBL/GenBank/DDBJ whole genome shotgun (WGS) entry which is preliminary data.</text>
</comment>
<dbReference type="InterPro" id="IPR025629">
    <property type="entry name" value="DUF4287"/>
</dbReference>
<evidence type="ECO:0000313" key="3">
    <source>
        <dbReference type="Proteomes" id="UP001500956"/>
    </source>
</evidence>
<dbReference type="Proteomes" id="UP001500956">
    <property type="component" value="Unassembled WGS sequence"/>
</dbReference>
<dbReference type="EMBL" id="BAABID010000006">
    <property type="protein sequence ID" value="GAA4723527.1"/>
    <property type="molecule type" value="Genomic_DNA"/>
</dbReference>
<accession>A0ABP8YAD9</accession>
<proteinExistence type="predicted"/>